<dbReference type="InterPro" id="IPR036635">
    <property type="entry name" value="MurB_C_sf"/>
</dbReference>
<organism evidence="22 23">
    <name type="scientific">Vibrio mimicus</name>
    <dbReference type="NCBI Taxonomy" id="674"/>
    <lineage>
        <taxon>Bacteria</taxon>
        <taxon>Pseudomonadati</taxon>
        <taxon>Pseudomonadota</taxon>
        <taxon>Gammaproteobacteria</taxon>
        <taxon>Vibrionales</taxon>
        <taxon>Vibrionaceae</taxon>
        <taxon>Vibrio</taxon>
    </lineage>
</organism>
<dbReference type="GO" id="GO:0051301">
    <property type="term" value="P:cell division"/>
    <property type="evidence" value="ECO:0007669"/>
    <property type="project" value="UniProtKB-KW"/>
</dbReference>
<name>A0A2J9V0E9_VIBMI</name>
<dbReference type="HAMAP" id="MF_00037">
    <property type="entry name" value="MurB"/>
    <property type="match status" value="1"/>
</dbReference>
<keyword evidence="12 20" id="KW-0521">NADP</keyword>
<dbReference type="UniPathway" id="UPA00219"/>
<sequence length="357" mass="39450">MTSLSYPKTTMQIQHGASLKPYHTFGIEQSAAQLAVAESIDDLKALYCSAQWASVPKLIIGKGSNMLFTRPYSGMVILNRLFGIEHQQDESYHWLHVAGGEDWPSLVAWCVEQGIGGLENLALIPGCAGSAPIQNIGAYGIEFKDVCHYVDYLCLETGEVKRLTVEECQFGYRDSIFKHQLYQKAVVTAVGLKLAKAWAPIINYGPLKDLPLTCTAHDVYQRVCETRMEKLPDPTVMGNAGSFFKNPVVSEQEFARLQSLHPDIVAYPAEQGVKVAAGWLIDKAGLKGQQIGGAKVHPKQALVIVNTGEACAEDILQLAAYVKQQVLKCYGIELEHEVRFMGESKETNLTQWMSEQE</sequence>
<proteinExistence type="inferred from homology"/>
<evidence type="ECO:0000256" key="8">
    <source>
        <dbReference type="ARBA" id="ARBA00022490"/>
    </source>
</evidence>
<dbReference type="EMBL" id="LOSJ02000002">
    <property type="protein sequence ID" value="PNM57228.1"/>
    <property type="molecule type" value="Genomic_DNA"/>
</dbReference>
<dbReference type="Gene3D" id="3.30.465.10">
    <property type="match status" value="1"/>
</dbReference>
<dbReference type="PANTHER" id="PTHR21071">
    <property type="entry name" value="UDP-N-ACETYLENOLPYRUVOYLGLUCOSAMINE REDUCTASE"/>
    <property type="match status" value="1"/>
</dbReference>
<dbReference type="AlphaFoldDB" id="A0A2J9V0E9"/>
<dbReference type="InterPro" id="IPR006094">
    <property type="entry name" value="Oxid_FAD_bind_N"/>
</dbReference>
<accession>A0A2J9V0E9</accession>
<reference evidence="22" key="1">
    <citation type="submission" date="2017-12" db="EMBL/GenBank/DDBJ databases">
        <title>FDA dAtabase for Regulatory Grade micrObial Sequences (FDA-ARGOS): Supporting development and validation of Infectious Disease Dx tests.</title>
        <authorList>
            <person name="Hoffmann M."/>
            <person name="Allard M."/>
            <person name="Evans P."/>
            <person name="Brown E."/>
            <person name="Tallon L.J."/>
            <person name="Sadzewicz L."/>
            <person name="Sengamalay N."/>
            <person name="Ott S."/>
            <person name="Godinez A."/>
            <person name="Nagaraj S."/>
            <person name="Vavikolanu K."/>
            <person name="Aluvathingal J."/>
            <person name="Nadendla S."/>
            <person name="Hobson J."/>
            <person name="Sichtig H."/>
        </authorList>
    </citation>
    <scope>NUCLEOTIDE SEQUENCE [LARGE SCALE GENOMIC DNA]</scope>
    <source>
        <strain evidence="22">FDAARGOS_113</strain>
    </source>
</reference>
<evidence type="ECO:0000259" key="21">
    <source>
        <dbReference type="PROSITE" id="PS51387"/>
    </source>
</evidence>
<feature type="active site" description="Proton donor" evidence="20">
    <location>
        <position position="242"/>
    </location>
</feature>
<keyword evidence="15 20" id="KW-0560">Oxidoreductase</keyword>
<dbReference type="Gene3D" id="3.30.43.10">
    <property type="entry name" value="Uridine Diphospho-n-acetylenolpyruvylglucosamine Reductase, domain 2"/>
    <property type="match status" value="1"/>
</dbReference>
<keyword evidence="23" id="KW-1185">Reference proteome</keyword>
<dbReference type="PANTHER" id="PTHR21071:SF4">
    <property type="entry name" value="UDP-N-ACETYLENOLPYRUVOYLGLUCOSAMINE REDUCTASE"/>
    <property type="match status" value="1"/>
</dbReference>
<comment type="cofactor">
    <cofactor evidence="1 20">
        <name>FAD</name>
        <dbReference type="ChEBI" id="CHEBI:57692"/>
    </cofactor>
</comment>
<evidence type="ECO:0000256" key="6">
    <source>
        <dbReference type="ARBA" id="ARBA00012518"/>
    </source>
</evidence>
<feature type="active site" evidence="20">
    <location>
        <position position="337"/>
    </location>
</feature>
<dbReference type="InterPro" id="IPR003170">
    <property type="entry name" value="MurB"/>
</dbReference>
<dbReference type="Proteomes" id="UP000053748">
    <property type="component" value="Unassembled WGS sequence"/>
</dbReference>
<dbReference type="GO" id="GO:0008762">
    <property type="term" value="F:UDP-N-acetylmuramate dehydrogenase activity"/>
    <property type="evidence" value="ECO:0007669"/>
    <property type="project" value="UniProtKB-UniRule"/>
</dbReference>
<comment type="caution">
    <text evidence="22">The sequence shown here is derived from an EMBL/GenBank/DDBJ whole genome shotgun (WGS) entry which is preliminary data.</text>
</comment>
<evidence type="ECO:0000256" key="19">
    <source>
        <dbReference type="ARBA" id="ARBA00048914"/>
    </source>
</evidence>
<comment type="similarity">
    <text evidence="5 20">Belongs to the MurB family.</text>
</comment>
<dbReference type="SUPFAM" id="SSF56176">
    <property type="entry name" value="FAD-binding/transporter-associated domain-like"/>
    <property type="match status" value="1"/>
</dbReference>
<keyword evidence="8 20" id="KW-0963">Cytoplasm</keyword>
<keyword evidence="9 20" id="KW-0132">Cell division</keyword>
<evidence type="ECO:0000256" key="7">
    <source>
        <dbReference type="ARBA" id="ARBA00015188"/>
    </source>
</evidence>
<evidence type="ECO:0000256" key="12">
    <source>
        <dbReference type="ARBA" id="ARBA00022857"/>
    </source>
</evidence>
<dbReference type="InterPro" id="IPR011601">
    <property type="entry name" value="MurB_C"/>
</dbReference>
<dbReference type="InterPro" id="IPR016169">
    <property type="entry name" value="FAD-bd_PCMH_sub2"/>
</dbReference>
<evidence type="ECO:0000256" key="3">
    <source>
        <dbReference type="ARBA" id="ARBA00004496"/>
    </source>
</evidence>
<comment type="catalytic activity">
    <reaction evidence="19 20">
        <text>UDP-N-acetyl-alpha-D-muramate + NADP(+) = UDP-N-acetyl-3-O-(1-carboxyvinyl)-alpha-D-glucosamine + NADPH + H(+)</text>
        <dbReference type="Rhea" id="RHEA:12248"/>
        <dbReference type="ChEBI" id="CHEBI:15378"/>
        <dbReference type="ChEBI" id="CHEBI:57783"/>
        <dbReference type="ChEBI" id="CHEBI:58349"/>
        <dbReference type="ChEBI" id="CHEBI:68483"/>
        <dbReference type="ChEBI" id="CHEBI:70757"/>
        <dbReference type="EC" id="1.3.1.98"/>
    </reaction>
</comment>
<dbReference type="NCBIfam" id="TIGR00179">
    <property type="entry name" value="murB"/>
    <property type="match status" value="1"/>
</dbReference>
<evidence type="ECO:0000256" key="2">
    <source>
        <dbReference type="ARBA" id="ARBA00003921"/>
    </source>
</evidence>
<dbReference type="STRING" id="674.VM_14045"/>
<keyword evidence="10 20" id="KW-0285">Flavoprotein</keyword>
<evidence type="ECO:0000256" key="20">
    <source>
        <dbReference type="HAMAP-Rule" id="MF_00037"/>
    </source>
</evidence>
<dbReference type="RefSeq" id="WP_005514404.1">
    <property type="nucleotide sequence ID" value="NZ_CAWMSS010000001.1"/>
</dbReference>
<evidence type="ECO:0000256" key="14">
    <source>
        <dbReference type="ARBA" id="ARBA00022984"/>
    </source>
</evidence>
<evidence type="ECO:0000256" key="10">
    <source>
        <dbReference type="ARBA" id="ARBA00022630"/>
    </source>
</evidence>
<dbReference type="InterPro" id="IPR036318">
    <property type="entry name" value="FAD-bd_PCMH-like_sf"/>
</dbReference>
<dbReference type="GO" id="GO:0008360">
    <property type="term" value="P:regulation of cell shape"/>
    <property type="evidence" value="ECO:0007669"/>
    <property type="project" value="UniProtKB-KW"/>
</dbReference>
<dbReference type="EC" id="1.3.1.98" evidence="6 20"/>
<keyword evidence="16 20" id="KW-0131">Cell cycle</keyword>
<evidence type="ECO:0000256" key="13">
    <source>
        <dbReference type="ARBA" id="ARBA00022960"/>
    </source>
</evidence>
<dbReference type="InterPro" id="IPR016166">
    <property type="entry name" value="FAD-bd_PCMH"/>
</dbReference>
<dbReference type="GO" id="GO:0005829">
    <property type="term" value="C:cytosol"/>
    <property type="evidence" value="ECO:0007669"/>
    <property type="project" value="TreeGrafter"/>
</dbReference>
<keyword evidence="14 20" id="KW-0573">Peptidoglycan synthesis</keyword>
<evidence type="ECO:0000256" key="15">
    <source>
        <dbReference type="ARBA" id="ARBA00023002"/>
    </source>
</evidence>
<evidence type="ECO:0000256" key="4">
    <source>
        <dbReference type="ARBA" id="ARBA00004752"/>
    </source>
</evidence>
<evidence type="ECO:0000256" key="1">
    <source>
        <dbReference type="ARBA" id="ARBA00001974"/>
    </source>
</evidence>
<evidence type="ECO:0000256" key="16">
    <source>
        <dbReference type="ARBA" id="ARBA00023306"/>
    </source>
</evidence>
<keyword evidence="17 20" id="KW-0961">Cell wall biogenesis/degradation</keyword>
<dbReference type="Gene3D" id="3.90.78.10">
    <property type="entry name" value="UDP-N-acetylenolpyruvoylglucosamine reductase, C-terminal domain"/>
    <property type="match status" value="1"/>
</dbReference>
<dbReference type="GO" id="GO:0071949">
    <property type="term" value="F:FAD binding"/>
    <property type="evidence" value="ECO:0007669"/>
    <property type="project" value="InterPro"/>
</dbReference>
<keyword evidence="11 20" id="KW-0274">FAD</keyword>
<gene>
    <name evidence="20" type="primary">murB</name>
    <name evidence="22" type="ORF">AL544_014725</name>
</gene>
<dbReference type="Pfam" id="PF01565">
    <property type="entry name" value="FAD_binding_4"/>
    <property type="match status" value="1"/>
</dbReference>
<comment type="pathway">
    <text evidence="4 20">Cell wall biogenesis; peptidoglycan biosynthesis.</text>
</comment>
<dbReference type="GO" id="GO:0071555">
    <property type="term" value="P:cell wall organization"/>
    <property type="evidence" value="ECO:0007669"/>
    <property type="project" value="UniProtKB-KW"/>
</dbReference>
<dbReference type="SUPFAM" id="SSF56194">
    <property type="entry name" value="Uridine diphospho-N-Acetylenolpyruvylglucosamine reductase, MurB, C-terminal domain"/>
    <property type="match status" value="1"/>
</dbReference>
<dbReference type="InterPro" id="IPR016167">
    <property type="entry name" value="FAD-bd_PCMH_sub1"/>
</dbReference>
<dbReference type="NCBIfam" id="NF000755">
    <property type="entry name" value="PRK00046.1"/>
    <property type="match status" value="1"/>
</dbReference>
<comment type="subcellular location">
    <subcellularLocation>
        <location evidence="3 20">Cytoplasm</location>
    </subcellularLocation>
</comment>
<protein>
    <recommendedName>
        <fullName evidence="7 20">UDP-N-acetylenolpyruvoylglucosamine reductase</fullName>
        <ecNumber evidence="6 20">1.3.1.98</ecNumber>
    </recommendedName>
    <alternativeName>
        <fullName evidence="18 20">UDP-N-acetylmuramate dehydrogenase</fullName>
    </alternativeName>
</protein>
<evidence type="ECO:0000313" key="22">
    <source>
        <dbReference type="EMBL" id="PNM57228.1"/>
    </source>
</evidence>
<keyword evidence="13 20" id="KW-0133">Cell shape</keyword>
<dbReference type="PROSITE" id="PS51387">
    <property type="entry name" value="FAD_PCMH"/>
    <property type="match status" value="1"/>
</dbReference>
<evidence type="ECO:0000256" key="17">
    <source>
        <dbReference type="ARBA" id="ARBA00023316"/>
    </source>
</evidence>
<dbReference type="GO" id="GO:0009252">
    <property type="term" value="P:peptidoglycan biosynthetic process"/>
    <property type="evidence" value="ECO:0007669"/>
    <property type="project" value="UniProtKB-UniRule"/>
</dbReference>
<feature type="domain" description="FAD-binding PCMH-type" evidence="21">
    <location>
        <begin position="27"/>
        <end position="197"/>
    </location>
</feature>
<evidence type="ECO:0000256" key="18">
    <source>
        <dbReference type="ARBA" id="ARBA00031026"/>
    </source>
</evidence>
<evidence type="ECO:0000256" key="11">
    <source>
        <dbReference type="ARBA" id="ARBA00022827"/>
    </source>
</evidence>
<comment type="function">
    <text evidence="2 20">Cell wall formation.</text>
</comment>
<dbReference type="Pfam" id="PF02873">
    <property type="entry name" value="MurB_C"/>
    <property type="match status" value="1"/>
</dbReference>
<evidence type="ECO:0000313" key="23">
    <source>
        <dbReference type="Proteomes" id="UP000053748"/>
    </source>
</evidence>
<evidence type="ECO:0000256" key="9">
    <source>
        <dbReference type="ARBA" id="ARBA00022618"/>
    </source>
</evidence>
<feature type="active site" evidence="20">
    <location>
        <position position="173"/>
    </location>
</feature>
<evidence type="ECO:0000256" key="5">
    <source>
        <dbReference type="ARBA" id="ARBA00010485"/>
    </source>
</evidence>
<dbReference type="OrthoDB" id="9804753at2"/>